<dbReference type="PANTHER" id="PTHR45138:SF9">
    <property type="entry name" value="DIGUANYLATE CYCLASE DGCM-RELATED"/>
    <property type="match status" value="1"/>
</dbReference>
<gene>
    <name evidence="5" type="ORF">QO018_001157</name>
</gene>
<dbReference type="EC" id="2.7.7.65" evidence="1"/>
<evidence type="ECO:0000259" key="4">
    <source>
        <dbReference type="PROSITE" id="PS50887"/>
    </source>
</evidence>
<feature type="domain" description="GGDEF" evidence="4">
    <location>
        <begin position="219"/>
        <end position="352"/>
    </location>
</feature>
<dbReference type="EMBL" id="JAUSVU010000003">
    <property type="protein sequence ID" value="MDQ0532313.1"/>
    <property type="molecule type" value="Genomic_DNA"/>
</dbReference>
<proteinExistence type="predicted"/>
<keyword evidence="3" id="KW-1133">Transmembrane helix</keyword>
<accession>A0ABU0MFV1</accession>
<dbReference type="InterPro" id="IPR050469">
    <property type="entry name" value="Diguanylate_Cyclase"/>
</dbReference>
<dbReference type="CDD" id="cd01949">
    <property type="entry name" value="GGDEF"/>
    <property type="match status" value="1"/>
</dbReference>
<dbReference type="InterPro" id="IPR000160">
    <property type="entry name" value="GGDEF_dom"/>
</dbReference>
<evidence type="ECO:0000256" key="2">
    <source>
        <dbReference type="ARBA" id="ARBA00034247"/>
    </source>
</evidence>
<organism evidence="5 6">
    <name type="scientific">Azospirillum picis</name>
    <dbReference type="NCBI Taxonomy" id="488438"/>
    <lineage>
        <taxon>Bacteria</taxon>
        <taxon>Pseudomonadati</taxon>
        <taxon>Pseudomonadota</taxon>
        <taxon>Alphaproteobacteria</taxon>
        <taxon>Rhodospirillales</taxon>
        <taxon>Azospirillaceae</taxon>
        <taxon>Azospirillum</taxon>
    </lineage>
</organism>
<dbReference type="PANTHER" id="PTHR45138">
    <property type="entry name" value="REGULATORY COMPONENTS OF SENSORY TRANSDUCTION SYSTEM"/>
    <property type="match status" value="1"/>
</dbReference>
<dbReference type="SUPFAM" id="SSF55073">
    <property type="entry name" value="Nucleotide cyclase"/>
    <property type="match status" value="1"/>
</dbReference>
<dbReference type="Pfam" id="PF00990">
    <property type="entry name" value="GGDEF"/>
    <property type="match status" value="1"/>
</dbReference>
<evidence type="ECO:0000313" key="5">
    <source>
        <dbReference type="EMBL" id="MDQ0532313.1"/>
    </source>
</evidence>
<comment type="catalytic activity">
    <reaction evidence="2">
        <text>2 GTP = 3',3'-c-di-GMP + 2 diphosphate</text>
        <dbReference type="Rhea" id="RHEA:24898"/>
        <dbReference type="ChEBI" id="CHEBI:33019"/>
        <dbReference type="ChEBI" id="CHEBI:37565"/>
        <dbReference type="ChEBI" id="CHEBI:58805"/>
        <dbReference type="EC" id="2.7.7.65"/>
    </reaction>
</comment>
<keyword evidence="3" id="KW-0812">Transmembrane</keyword>
<dbReference type="Proteomes" id="UP001244552">
    <property type="component" value="Unassembled WGS sequence"/>
</dbReference>
<dbReference type="InterPro" id="IPR029787">
    <property type="entry name" value="Nucleotide_cyclase"/>
</dbReference>
<dbReference type="NCBIfam" id="TIGR00254">
    <property type="entry name" value="GGDEF"/>
    <property type="match status" value="1"/>
</dbReference>
<protein>
    <recommendedName>
        <fullName evidence="1">diguanylate cyclase</fullName>
        <ecNumber evidence="1">2.7.7.65</ecNumber>
    </recommendedName>
</protein>
<evidence type="ECO:0000256" key="1">
    <source>
        <dbReference type="ARBA" id="ARBA00012528"/>
    </source>
</evidence>
<keyword evidence="3" id="KW-0472">Membrane</keyword>
<dbReference type="PROSITE" id="PS50887">
    <property type="entry name" value="GGDEF"/>
    <property type="match status" value="1"/>
</dbReference>
<feature type="transmembrane region" description="Helical" evidence="3">
    <location>
        <begin position="6"/>
        <end position="24"/>
    </location>
</feature>
<dbReference type="SMART" id="SM00267">
    <property type="entry name" value="GGDEF"/>
    <property type="match status" value="1"/>
</dbReference>
<name>A0ABU0MFV1_9PROT</name>
<sequence>MKNKAFIAVIFYALSSFSILLFSYRSINEANSMRPTQLLSLVHYVESLASDVALYRIAGDRIPAQSPGSVSSIIRNTESIKSVRGVFQSLPDELQKDFQSVEEYVSQLHDVLSPEQRQQIGEDLNDSVRLLVGSINYYSNNEVAKQTRELRLYTVISGTLAAIAVLAGGGVLVLVFLLIRKNKELKTLATMDALTALPNRRSAYIQAETLFKLAERSQTEVSVAVVDIDHFKKINDGSGHPAGDMVLQEVARIIARSCRKSDVVARLGGEEFLIIMPDTNNLGANNLCEKVRSSIESAPISYSGTAIPVTVSIGLSTRGSEDRSFEELYKNADKALYVAKDAGRNRVVSAQTYTGLSSLLEQITV</sequence>
<feature type="transmembrane region" description="Helical" evidence="3">
    <location>
        <begin position="152"/>
        <end position="179"/>
    </location>
</feature>
<evidence type="ECO:0000256" key="3">
    <source>
        <dbReference type="SAM" id="Phobius"/>
    </source>
</evidence>
<dbReference type="RefSeq" id="WP_209980002.1">
    <property type="nucleotide sequence ID" value="NZ_JAGINO010000003.1"/>
</dbReference>
<reference evidence="5 6" key="1">
    <citation type="submission" date="2023-07" db="EMBL/GenBank/DDBJ databases">
        <title>Genomic Encyclopedia of Type Strains, Phase IV (KMG-IV): sequencing the most valuable type-strain genomes for metagenomic binning, comparative biology and taxonomic classification.</title>
        <authorList>
            <person name="Goeker M."/>
        </authorList>
    </citation>
    <scope>NUCLEOTIDE SEQUENCE [LARGE SCALE GENOMIC DNA]</scope>
    <source>
        <strain evidence="5 6">DSM 19922</strain>
    </source>
</reference>
<dbReference type="Gene3D" id="3.30.70.270">
    <property type="match status" value="1"/>
</dbReference>
<dbReference type="InterPro" id="IPR043128">
    <property type="entry name" value="Rev_trsase/Diguanyl_cyclase"/>
</dbReference>
<evidence type="ECO:0000313" key="6">
    <source>
        <dbReference type="Proteomes" id="UP001244552"/>
    </source>
</evidence>
<keyword evidence="6" id="KW-1185">Reference proteome</keyword>
<comment type="caution">
    <text evidence="5">The sequence shown here is derived from an EMBL/GenBank/DDBJ whole genome shotgun (WGS) entry which is preliminary data.</text>
</comment>